<reference evidence="2 3" key="1">
    <citation type="submission" date="2020-07" db="EMBL/GenBank/DDBJ databases">
        <title>Halosimplex litoreum sp. nov. and Halosimplex rubrum sp. nov., isolated from different salt environments.</title>
        <authorList>
            <person name="Cui H."/>
        </authorList>
    </citation>
    <scope>NUCLEOTIDE SEQUENCE [LARGE SCALE GENOMIC DNA]</scope>
    <source>
        <strain evidence="2 3">R2</strain>
    </source>
</reference>
<dbReference type="EMBL" id="CP058909">
    <property type="protein sequence ID" value="QLH81817.1"/>
    <property type="molecule type" value="Genomic_DNA"/>
</dbReference>
<evidence type="ECO:0000256" key="1">
    <source>
        <dbReference type="SAM" id="Phobius"/>
    </source>
</evidence>
<dbReference type="OrthoDB" id="201415at2157"/>
<protein>
    <recommendedName>
        <fullName evidence="4">Major facilitator superfamily (MFS) profile domain-containing protein</fullName>
    </recommendedName>
</protein>
<dbReference type="KEGG" id="hpel:HZS54_09350"/>
<organism evidence="2 3">
    <name type="scientific">Halosimplex pelagicum</name>
    <dbReference type="NCBI Taxonomy" id="869886"/>
    <lineage>
        <taxon>Archaea</taxon>
        <taxon>Methanobacteriati</taxon>
        <taxon>Methanobacteriota</taxon>
        <taxon>Stenosarchaea group</taxon>
        <taxon>Halobacteria</taxon>
        <taxon>Halobacteriales</taxon>
        <taxon>Haloarculaceae</taxon>
        <taxon>Halosimplex</taxon>
    </lineage>
</organism>
<proteinExistence type="predicted"/>
<dbReference type="Pfam" id="PF25259">
    <property type="entry name" value="DUF7860"/>
    <property type="match status" value="1"/>
</dbReference>
<feature type="transmembrane region" description="Helical" evidence="1">
    <location>
        <begin position="54"/>
        <end position="74"/>
    </location>
</feature>
<dbReference type="RefSeq" id="WP_179922193.1">
    <property type="nucleotide sequence ID" value="NZ_CP058909.1"/>
</dbReference>
<sequence>MSHYASRDYPKLAKTGFFIGVTLFAVGGLGEIVGSVVFGGLPGWEQTLLFDMEVLGIALGLFSPLLFGVVAPLVE</sequence>
<dbReference type="AlphaFoldDB" id="A0A7D5P632"/>
<evidence type="ECO:0000313" key="3">
    <source>
        <dbReference type="Proteomes" id="UP000509346"/>
    </source>
</evidence>
<accession>A0A7D5P632</accession>
<dbReference type="InterPro" id="IPR057182">
    <property type="entry name" value="DUF7860"/>
</dbReference>
<keyword evidence="3" id="KW-1185">Reference proteome</keyword>
<dbReference type="Proteomes" id="UP000509346">
    <property type="component" value="Chromosome"/>
</dbReference>
<dbReference type="GeneID" id="56082793"/>
<keyword evidence="1" id="KW-1133">Transmembrane helix</keyword>
<feature type="transmembrane region" description="Helical" evidence="1">
    <location>
        <begin position="12"/>
        <end position="34"/>
    </location>
</feature>
<name>A0A7D5P632_9EURY</name>
<keyword evidence="1" id="KW-0472">Membrane</keyword>
<keyword evidence="1" id="KW-0812">Transmembrane</keyword>
<evidence type="ECO:0000313" key="2">
    <source>
        <dbReference type="EMBL" id="QLH81817.1"/>
    </source>
</evidence>
<gene>
    <name evidence="2" type="ORF">HZS54_09350</name>
</gene>
<evidence type="ECO:0008006" key="4">
    <source>
        <dbReference type="Google" id="ProtNLM"/>
    </source>
</evidence>